<name>A0AAV5E8A2_ELECO</name>
<gene>
    <name evidence="1" type="primary">gb06877</name>
    <name evidence="1" type="ORF">PR202_gb06877</name>
</gene>
<accession>A0AAV5E8A2</accession>
<reference evidence="1" key="1">
    <citation type="journal article" date="2018" name="DNA Res.">
        <title>Multiple hybrid de novo genome assembly of finger millet, an orphan allotetraploid crop.</title>
        <authorList>
            <person name="Hatakeyama M."/>
            <person name="Aluri S."/>
            <person name="Balachadran M.T."/>
            <person name="Sivarajan S.R."/>
            <person name="Patrignani A."/>
            <person name="Gruter S."/>
            <person name="Poveda L."/>
            <person name="Shimizu-Inatsugi R."/>
            <person name="Baeten J."/>
            <person name="Francoijs K.J."/>
            <person name="Nataraja K.N."/>
            <person name="Reddy Y.A.N."/>
            <person name="Phadnis S."/>
            <person name="Ravikumar R.L."/>
            <person name="Schlapbach R."/>
            <person name="Sreeman S.M."/>
            <person name="Shimizu K.K."/>
        </authorList>
    </citation>
    <scope>NUCLEOTIDE SEQUENCE</scope>
</reference>
<dbReference type="Proteomes" id="UP001054889">
    <property type="component" value="Unassembled WGS sequence"/>
</dbReference>
<keyword evidence="2" id="KW-1185">Reference proteome</keyword>
<evidence type="ECO:0000313" key="1">
    <source>
        <dbReference type="EMBL" id="GJN19588.1"/>
    </source>
</evidence>
<evidence type="ECO:0000313" key="2">
    <source>
        <dbReference type="Proteomes" id="UP001054889"/>
    </source>
</evidence>
<sequence>MPRCSVATHASTISYAVVVSTEVLSVRWFGGREHSKLLLNCLLHTGYREEDEEGITGFNMEDNNIRRLGNQEMEAVLMTFHRFGNQSVASL</sequence>
<organism evidence="1 2">
    <name type="scientific">Eleusine coracana subsp. coracana</name>
    <dbReference type="NCBI Taxonomy" id="191504"/>
    <lineage>
        <taxon>Eukaryota</taxon>
        <taxon>Viridiplantae</taxon>
        <taxon>Streptophyta</taxon>
        <taxon>Embryophyta</taxon>
        <taxon>Tracheophyta</taxon>
        <taxon>Spermatophyta</taxon>
        <taxon>Magnoliopsida</taxon>
        <taxon>Liliopsida</taxon>
        <taxon>Poales</taxon>
        <taxon>Poaceae</taxon>
        <taxon>PACMAD clade</taxon>
        <taxon>Chloridoideae</taxon>
        <taxon>Cynodonteae</taxon>
        <taxon>Eleusininae</taxon>
        <taxon>Eleusine</taxon>
    </lineage>
</organism>
<dbReference type="AlphaFoldDB" id="A0AAV5E8A2"/>
<proteinExistence type="predicted"/>
<comment type="caution">
    <text evidence="1">The sequence shown here is derived from an EMBL/GenBank/DDBJ whole genome shotgun (WGS) entry which is preliminary data.</text>
</comment>
<reference evidence="1" key="2">
    <citation type="submission" date="2021-12" db="EMBL/GenBank/DDBJ databases">
        <title>Resequencing data analysis of finger millet.</title>
        <authorList>
            <person name="Hatakeyama M."/>
            <person name="Aluri S."/>
            <person name="Balachadran M.T."/>
            <person name="Sivarajan S.R."/>
            <person name="Poveda L."/>
            <person name="Shimizu-Inatsugi R."/>
            <person name="Schlapbach R."/>
            <person name="Sreeman S.M."/>
            <person name="Shimizu K.K."/>
        </authorList>
    </citation>
    <scope>NUCLEOTIDE SEQUENCE</scope>
</reference>
<protein>
    <submittedName>
        <fullName evidence="1">Uncharacterized protein</fullName>
    </submittedName>
</protein>
<dbReference type="EMBL" id="BQKI01000074">
    <property type="protein sequence ID" value="GJN19588.1"/>
    <property type="molecule type" value="Genomic_DNA"/>
</dbReference>